<reference evidence="1" key="1">
    <citation type="submission" date="2019-08" db="EMBL/GenBank/DDBJ databases">
        <authorList>
            <person name="Kucharzyk K."/>
            <person name="Murdoch R.W."/>
            <person name="Higgins S."/>
            <person name="Loffler F."/>
        </authorList>
    </citation>
    <scope>NUCLEOTIDE SEQUENCE</scope>
</reference>
<organism evidence="1">
    <name type="scientific">bioreactor metagenome</name>
    <dbReference type="NCBI Taxonomy" id="1076179"/>
    <lineage>
        <taxon>unclassified sequences</taxon>
        <taxon>metagenomes</taxon>
        <taxon>ecological metagenomes</taxon>
    </lineage>
</organism>
<proteinExistence type="predicted"/>
<evidence type="ECO:0008006" key="2">
    <source>
        <dbReference type="Google" id="ProtNLM"/>
    </source>
</evidence>
<evidence type="ECO:0000313" key="1">
    <source>
        <dbReference type="EMBL" id="MPN51102.1"/>
    </source>
</evidence>
<dbReference type="AlphaFoldDB" id="A0A645IJR6"/>
<accession>A0A645IJR6</accession>
<gene>
    <name evidence="1" type="ORF">SDC9_198744</name>
</gene>
<protein>
    <recommendedName>
        <fullName evidence="2">GAF domain-containing protein</fullName>
    </recommendedName>
</protein>
<comment type="caution">
    <text evidence="1">The sequence shown here is derived from an EMBL/GenBank/DDBJ whole genome shotgun (WGS) entry which is preliminary data.</text>
</comment>
<name>A0A645IJR6_9ZZZZ</name>
<sequence>MIPAADDNLLARLFRHASGSLWIKASQVDGARQQLPSELRQYTQASGVMLAAVNLNQRPVGVVWADSGPDGHPLGEGHYDEFRHMFQHFGAEFSRLTQALKRR</sequence>
<dbReference type="EMBL" id="VSSQ01115844">
    <property type="protein sequence ID" value="MPN51102.1"/>
    <property type="molecule type" value="Genomic_DNA"/>
</dbReference>